<evidence type="ECO:0000259" key="1">
    <source>
        <dbReference type="PROSITE" id="PS51379"/>
    </source>
</evidence>
<dbReference type="PROSITE" id="PS51379">
    <property type="entry name" value="4FE4S_FER_2"/>
    <property type="match status" value="1"/>
</dbReference>
<dbReference type="InterPro" id="IPR007516">
    <property type="entry name" value="Co_F420_Hydgase/DH_bsu_N"/>
</dbReference>
<dbReference type="eggNOG" id="COG1035">
    <property type="taxonomic scope" value="Bacteria"/>
</dbReference>
<name>D1BYN1_XYLCX</name>
<keyword evidence="3" id="KW-1185">Reference proteome</keyword>
<dbReference type="Pfam" id="PF04422">
    <property type="entry name" value="FrhB_FdhB_N"/>
    <property type="match status" value="1"/>
</dbReference>
<reference evidence="2 3" key="2">
    <citation type="journal article" date="2010" name="Stand. Genomic Sci.">
        <title>Complete genome sequence of Xylanimonas cellulosilytica type strain (XIL07).</title>
        <authorList>
            <person name="Foster B."/>
            <person name="Pukall R."/>
            <person name="Abt B."/>
            <person name="Nolan M."/>
            <person name="Glavina Del Rio T."/>
            <person name="Chen F."/>
            <person name="Lucas S."/>
            <person name="Tice H."/>
            <person name="Pitluck S."/>
            <person name="Cheng J.-F."/>
            <person name="Chertkov O."/>
            <person name="Brettin T."/>
            <person name="Han C."/>
            <person name="Detter J.C."/>
            <person name="Bruce D."/>
            <person name="Goodwin L."/>
            <person name="Ivanova N."/>
            <person name="Mavromatis K."/>
            <person name="Pati A."/>
            <person name="Mikhailova N."/>
            <person name="Chen A."/>
            <person name="Palaniappan K."/>
            <person name="Land M."/>
            <person name="Hauser L."/>
            <person name="Chang Y.-J."/>
            <person name="Jeffries C.D."/>
            <person name="Chain P."/>
            <person name="Rohde M."/>
            <person name="Goeker M."/>
            <person name="Bristow J."/>
            <person name="Eisen J.A."/>
            <person name="Markowitz V."/>
            <person name="Hugenholtz P."/>
            <person name="Kyrpides N.C."/>
            <person name="Klenk H.-P."/>
            <person name="Lapidus A."/>
        </authorList>
    </citation>
    <scope>NUCLEOTIDE SEQUENCE [LARGE SCALE GENOMIC DNA]</scope>
    <source>
        <strain evidence="3">DSM 15894 / CECT 5975 / LMG 20990 / XIL07</strain>
    </source>
</reference>
<sequence>MKEQIEQTNLSRAVAVVATSGSRSEVHRIEETVARGMCIGCGVCSVATCGAISLKLGPTRLRVPDLNDDDMGAVRKASRVCPFSDESPNESVLDAPTSEGRALPQDVRVGRYGRTFAGRVTDDDALVGSSSGGLASWLLAQLLERGEVDAVIHVGAGEDELFEDLISGPGELGRRRKSRYFATTLADVLPLIRDDSRRFALVGVPCFITAARALCREVPEYAERLVLFVGLVCGHLKSPAYAESLAWQAGVAPSDVEEVDFRVKQRGRTAGDYLFGIRRRGESEWITTPTNELIGTNWGHGSFQPEACNVCDDIFAETADVVFGDAWLPRYSSDWRGTNVVITRNPLVDEVFASGEASGDLWVEHLPLDEVVHSQAGNYRHRRDGMAVRLADDIAEGLSVPAKRVVPGYGHVTRRRVKLIRKRRALSAASHDLFASARASGDLDDYLTPMRTLIREYRRVESPLWKRGARFARAVLRGGGGGIEVHEQVHEGVAAFGRRSTLLGRRCFCRGDSRSSLPLSTVTVQDATRVGLLSRCS</sequence>
<dbReference type="KEGG" id="xce:Xcel_2892"/>
<dbReference type="PANTHER" id="PTHR31332">
    <property type="entry name" value="7-HYDROXYMETHYL CHLOROPHYLL A REDUCTASE, CHLOROPLASTIC"/>
    <property type="match status" value="1"/>
</dbReference>
<dbReference type="InterPro" id="IPR045220">
    <property type="entry name" value="FRHB/FDHB/HCAR-like"/>
</dbReference>
<evidence type="ECO:0000313" key="2">
    <source>
        <dbReference type="EMBL" id="ACZ31903.1"/>
    </source>
</evidence>
<dbReference type="HOGENOM" id="CLU_037958_3_0_11"/>
<accession>D1BYN1</accession>
<dbReference type="EMBL" id="CP001821">
    <property type="protein sequence ID" value="ACZ31903.1"/>
    <property type="molecule type" value="Genomic_DNA"/>
</dbReference>
<reference evidence="3" key="1">
    <citation type="submission" date="2009-11" db="EMBL/GenBank/DDBJ databases">
        <title>The complete chromosome of Xylanimonas cellulosilytica DSM 15894.</title>
        <authorList>
            <consortium name="US DOE Joint Genome Institute (JGI-PGF)"/>
            <person name="Lucas S."/>
            <person name="Copeland A."/>
            <person name="Lapidus A."/>
            <person name="Glavina del Rio T."/>
            <person name="Dalin E."/>
            <person name="Tice H."/>
            <person name="Bruce D."/>
            <person name="Goodwin L."/>
            <person name="Pitluck S."/>
            <person name="Kyrpides N."/>
            <person name="Mavromatis K."/>
            <person name="Ivanova N."/>
            <person name="Mikhailova N."/>
            <person name="Foster B."/>
            <person name="Clum A."/>
            <person name="Brettin T."/>
            <person name="Detter J.C."/>
            <person name="Han C."/>
            <person name="Larimer F."/>
            <person name="Land M."/>
            <person name="Hauser L."/>
            <person name="Markowitz V."/>
            <person name="Cheng J.F."/>
            <person name="Hugenholtz P."/>
            <person name="Woyke T."/>
            <person name="Wu D."/>
            <person name="Gehrich-Schroeter G."/>
            <person name="Schneider S."/>
            <person name="Pukall S.R."/>
            <person name="Klenk H.P."/>
            <person name="Eisen J.A."/>
        </authorList>
    </citation>
    <scope>NUCLEOTIDE SEQUENCE [LARGE SCALE GENOMIC DNA]</scope>
    <source>
        <strain evidence="3">DSM 15894 / CECT 5975 / LMG 20990 / XIL07</strain>
    </source>
</reference>
<feature type="domain" description="4Fe-4S ferredoxin-type" evidence="1">
    <location>
        <begin position="29"/>
        <end position="59"/>
    </location>
</feature>
<dbReference type="AlphaFoldDB" id="D1BYN1"/>
<protein>
    <submittedName>
        <fullName evidence="2">Coenzyme F420 hydrogenase/dehydrogenase beta subunit domain protein</fullName>
    </submittedName>
</protein>
<gene>
    <name evidence="2" type="ordered locus">Xcel_2892</name>
</gene>
<dbReference type="Proteomes" id="UP000002255">
    <property type="component" value="Chromosome"/>
</dbReference>
<dbReference type="Pfam" id="PF04432">
    <property type="entry name" value="FrhB_FdhB_C"/>
    <property type="match status" value="1"/>
</dbReference>
<dbReference type="InterPro" id="IPR017896">
    <property type="entry name" value="4Fe4S_Fe-S-bd"/>
</dbReference>
<evidence type="ECO:0000313" key="3">
    <source>
        <dbReference type="Proteomes" id="UP000002255"/>
    </source>
</evidence>
<dbReference type="GO" id="GO:0052592">
    <property type="term" value="F:oxidoreductase activity, acting on CH or CH2 groups, with an iron-sulfur protein as acceptor"/>
    <property type="evidence" value="ECO:0007669"/>
    <property type="project" value="TreeGrafter"/>
</dbReference>
<dbReference type="InterPro" id="IPR007525">
    <property type="entry name" value="FrhB_FdhB_C"/>
</dbReference>
<dbReference type="RefSeq" id="WP_012879645.1">
    <property type="nucleotide sequence ID" value="NC_013530.1"/>
</dbReference>
<dbReference type="PANTHER" id="PTHR31332:SF0">
    <property type="entry name" value="7-HYDROXYMETHYL CHLOROPHYLL A REDUCTASE, CHLOROPLASTIC"/>
    <property type="match status" value="1"/>
</dbReference>
<proteinExistence type="predicted"/>
<dbReference type="OrthoDB" id="3247493at2"/>
<organism evidence="2 3">
    <name type="scientific">Xylanimonas cellulosilytica (strain DSM 15894 / JCM 12276 / CECT 5975 / KCTC 9989 / LMG 20990 / NBRC 107835 / XIL07)</name>
    <dbReference type="NCBI Taxonomy" id="446471"/>
    <lineage>
        <taxon>Bacteria</taxon>
        <taxon>Bacillati</taxon>
        <taxon>Actinomycetota</taxon>
        <taxon>Actinomycetes</taxon>
        <taxon>Micrococcales</taxon>
        <taxon>Promicromonosporaceae</taxon>
        <taxon>Xylanimonas</taxon>
    </lineage>
</organism>
<dbReference type="STRING" id="446471.Xcel_2892"/>